<gene>
    <name evidence="8" type="ORF">SAMN06295955_10526</name>
</gene>
<comment type="subcellular location">
    <subcellularLocation>
        <location evidence="1">Membrane</location>
        <topology evidence="1">Multi-pass membrane protein</topology>
    </subcellularLocation>
</comment>
<evidence type="ECO:0000256" key="2">
    <source>
        <dbReference type="ARBA" id="ARBA00009399"/>
    </source>
</evidence>
<dbReference type="Proteomes" id="UP000198339">
    <property type="component" value="Unassembled WGS sequence"/>
</dbReference>
<feature type="transmembrane region" description="Helical" evidence="6">
    <location>
        <begin position="37"/>
        <end position="58"/>
    </location>
</feature>
<evidence type="ECO:0000313" key="9">
    <source>
        <dbReference type="Proteomes" id="UP000198339"/>
    </source>
</evidence>
<evidence type="ECO:0000256" key="4">
    <source>
        <dbReference type="ARBA" id="ARBA00022989"/>
    </source>
</evidence>
<keyword evidence="3 6" id="KW-0812">Transmembrane</keyword>
<comment type="similarity">
    <text evidence="2">Belongs to the GtrA family.</text>
</comment>
<name>A0A239HBC1_9SPHN</name>
<evidence type="ECO:0000256" key="6">
    <source>
        <dbReference type="SAM" id="Phobius"/>
    </source>
</evidence>
<dbReference type="RefSeq" id="WP_089215584.1">
    <property type="nucleotide sequence ID" value="NZ_FZPA01000005.1"/>
</dbReference>
<organism evidence="8 9">
    <name type="scientific">Sphingopyxis indica</name>
    <dbReference type="NCBI Taxonomy" id="436663"/>
    <lineage>
        <taxon>Bacteria</taxon>
        <taxon>Pseudomonadati</taxon>
        <taxon>Pseudomonadota</taxon>
        <taxon>Alphaproteobacteria</taxon>
        <taxon>Sphingomonadales</taxon>
        <taxon>Sphingomonadaceae</taxon>
        <taxon>Sphingopyxis</taxon>
    </lineage>
</organism>
<dbReference type="PANTHER" id="PTHR38459:SF1">
    <property type="entry name" value="PROPHAGE BACTOPRENOL-LINKED GLUCOSE TRANSLOCASE HOMOLOG"/>
    <property type="match status" value="1"/>
</dbReference>
<protein>
    <submittedName>
        <fullName evidence="8">Putative flippase GtrA (Transmembrane translocase of bactoprenol-linked glucose)</fullName>
    </submittedName>
</protein>
<dbReference type="EMBL" id="FZPA01000005">
    <property type="protein sequence ID" value="SNS77554.1"/>
    <property type="molecule type" value="Genomic_DNA"/>
</dbReference>
<feature type="transmembrane region" description="Helical" evidence="6">
    <location>
        <begin position="101"/>
        <end position="125"/>
    </location>
</feature>
<keyword evidence="4 6" id="KW-1133">Transmembrane helix</keyword>
<feature type="domain" description="GtrA/DPMS transmembrane" evidence="7">
    <location>
        <begin position="42"/>
        <end position="152"/>
    </location>
</feature>
<dbReference type="InterPro" id="IPR007267">
    <property type="entry name" value="GtrA_DPMS_TM"/>
</dbReference>
<accession>A0A239HBC1</accession>
<sequence>MTGRSAHGEPDFPRLAPDAARPGLAARLLTRRVGRMLVRNSIVSSFVFLIGLGLLWVLVQHFGMKAVPAAAIGFLVSNSLHYALGRSWIFRGTDRKIHTGYLIFLINAGLGLAITVILFAALLQWTPIHYLVARVIVSLFAGLAMFVLNAVVNFRQV</sequence>
<reference evidence="8 9" key="1">
    <citation type="submission" date="2017-06" db="EMBL/GenBank/DDBJ databases">
        <authorList>
            <person name="Kim H.J."/>
            <person name="Triplett B.A."/>
        </authorList>
    </citation>
    <scope>NUCLEOTIDE SEQUENCE [LARGE SCALE GENOMIC DNA]</scope>
    <source>
        <strain evidence="8 9">DS15</strain>
    </source>
</reference>
<dbReference type="InterPro" id="IPR051401">
    <property type="entry name" value="GtrA_CellWall_Glycosyl"/>
</dbReference>
<evidence type="ECO:0000259" key="7">
    <source>
        <dbReference type="Pfam" id="PF04138"/>
    </source>
</evidence>
<dbReference type="GO" id="GO:0000271">
    <property type="term" value="P:polysaccharide biosynthetic process"/>
    <property type="evidence" value="ECO:0007669"/>
    <property type="project" value="InterPro"/>
</dbReference>
<feature type="transmembrane region" description="Helical" evidence="6">
    <location>
        <begin position="70"/>
        <end position="89"/>
    </location>
</feature>
<dbReference type="PANTHER" id="PTHR38459">
    <property type="entry name" value="PROPHAGE BACTOPRENOL-LINKED GLUCOSE TRANSLOCASE HOMOLOG"/>
    <property type="match status" value="1"/>
</dbReference>
<keyword evidence="9" id="KW-1185">Reference proteome</keyword>
<dbReference type="OrthoDB" id="7427070at2"/>
<evidence type="ECO:0000313" key="8">
    <source>
        <dbReference type="EMBL" id="SNS77554.1"/>
    </source>
</evidence>
<dbReference type="GO" id="GO:0005886">
    <property type="term" value="C:plasma membrane"/>
    <property type="evidence" value="ECO:0007669"/>
    <property type="project" value="TreeGrafter"/>
</dbReference>
<proteinExistence type="inferred from homology"/>
<keyword evidence="5 6" id="KW-0472">Membrane</keyword>
<evidence type="ECO:0000256" key="1">
    <source>
        <dbReference type="ARBA" id="ARBA00004141"/>
    </source>
</evidence>
<evidence type="ECO:0000256" key="5">
    <source>
        <dbReference type="ARBA" id="ARBA00023136"/>
    </source>
</evidence>
<feature type="transmembrane region" description="Helical" evidence="6">
    <location>
        <begin position="131"/>
        <end position="152"/>
    </location>
</feature>
<dbReference type="AlphaFoldDB" id="A0A239HBC1"/>
<evidence type="ECO:0000256" key="3">
    <source>
        <dbReference type="ARBA" id="ARBA00022692"/>
    </source>
</evidence>
<dbReference type="Pfam" id="PF04138">
    <property type="entry name" value="GtrA_DPMS_TM"/>
    <property type="match status" value="1"/>
</dbReference>